<dbReference type="InterPro" id="IPR023213">
    <property type="entry name" value="CAT-like_dom_sf"/>
</dbReference>
<organism evidence="4 5">
    <name type="scientific">Cucumis melo</name>
    <name type="common">Muskmelon</name>
    <dbReference type="NCBI Taxonomy" id="3656"/>
    <lineage>
        <taxon>Eukaryota</taxon>
        <taxon>Viridiplantae</taxon>
        <taxon>Streptophyta</taxon>
        <taxon>Embryophyta</taxon>
        <taxon>Tracheophyta</taxon>
        <taxon>Spermatophyta</taxon>
        <taxon>Magnoliopsida</taxon>
        <taxon>eudicotyledons</taxon>
        <taxon>Gunneridae</taxon>
        <taxon>Pentapetalae</taxon>
        <taxon>rosids</taxon>
        <taxon>fabids</taxon>
        <taxon>Cucurbitales</taxon>
        <taxon>Cucurbitaceae</taxon>
        <taxon>Benincaseae</taxon>
        <taxon>Cucumis</taxon>
    </lineage>
</organism>
<dbReference type="GO" id="GO:0016740">
    <property type="term" value="F:transferase activity"/>
    <property type="evidence" value="ECO:0007669"/>
    <property type="project" value="UniProtKB-KW"/>
</dbReference>
<feature type="transmembrane region" description="Helical" evidence="3">
    <location>
        <begin position="14"/>
        <end position="33"/>
    </location>
</feature>
<dbReference type="PANTHER" id="PTHR31147:SF66">
    <property type="entry name" value="OS05G0315700 PROTEIN"/>
    <property type="match status" value="1"/>
</dbReference>
<keyword evidence="4" id="KW-1185">Reference proteome</keyword>
<dbReference type="PANTHER" id="PTHR31147">
    <property type="entry name" value="ACYL TRANSFERASE 4"/>
    <property type="match status" value="1"/>
</dbReference>
<dbReference type="InterPro" id="IPR050898">
    <property type="entry name" value="Plant_acyltransferase"/>
</dbReference>
<dbReference type="eggNOG" id="ENOG502QV0F">
    <property type="taxonomic scope" value="Eukaryota"/>
</dbReference>
<evidence type="ECO:0000256" key="1">
    <source>
        <dbReference type="ARBA" id="ARBA00009861"/>
    </source>
</evidence>
<accession>A0A1S3CHT5</accession>
<gene>
    <name evidence="5" type="primary">LOC103501108</name>
</gene>
<dbReference type="Proteomes" id="UP001652600">
    <property type="component" value="Chromosome 11"/>
</dbReference>
<evidence type="ECO:0000313" key="5">
    <source>
        <dbReference type="RefSeq" id="XP_008462821.2"/>
    </source>
</evidence>
<name>A0A1S3CHT5_CUCME</name>
<dbReference type="Gramene" id="MELO3C024771.2.1">
    <property type="protein sequence ID" value="MELO3C024771.2.1"/>
    <property type="gene ID" value="MELO3C024771.2"/>
</dbReference>
<dbReference type="Pfam" id="PF02458">
    <property type="entry name" value="Transferase"/>
    <property type="match status" value="1"/>
</dbReference>
<evidence type="ECO:0000313" key="4">
    <source>
        <dbReference type="Proteomes" id="UP001652600"/>
    </source>
</evidence>
<keyword evidence="2" id="KW-0808">Transferase</keyword>
<proteinExistence type="inferred from homology"/>
<protein>
    <submittedName>
        <fullName evidence="5">Benzyl alcohol O-benzoyltransferase</fullName>
    </submittedName>
</protein>
<dbReference type="Gramene" id="MELO3C024766.2.1">
    <property type="protein sequence ID" value="MELO3C024766.2.1"/>
    <property type="gene ID" value="MELO3C024766.2"/>
</dbReference>
<dbReference type="AlphaFoldDB" id="A0A1S3CHT5"/>
<dbReference type="RefSeq" id="XP_008462821.2">
    <property type="nucleotide sequence ID" value="XM_008464599.3"/>
</dbReference>
<dbReference type="KEGG" id="cmo:103501108"/>
<comment type="similarity">
    <text evidence="1">Belongs to the plant acyltransferase family.</text>
</comment>
<dbReference type="GeneID" id="103501108"/>
<keyword evidence="3" id="KW-1133">Transmembrane helix</keyword>
<dbReference type="InParanoid" id="A0A1S3CHT5"/>
<sequence length="519" mass="58446">MKNMEDKISKLRNLLLRFFLSPLVTSLISLYTFHPFTFSYKILFQYQLSSLNSPFFQMETMQTIDFSFHVRKCQPELIAPANPTPYEFKQLSDVDDQQSLRLQLPFVNIYPHNPSLEGRDPVKVIKEAIGKALVFYYPLAGRLREGPGRKLFVECTGEGILFIEADADVSLEKFWDTLPYSLSSMQNNIIHNALNSDEVLNSPLLLIQVTRLKCGGFIFGLCFNHTMADGFGIVQFMKATAEIARGAFAPSILPVWQRALLTARDPPRITFRHYEYDQVVDMKSGLIPVNSKIDQLFFFSQLQISTLRQTLPAHLHDCPSFEVLTAYVWRLRTIALQFKPEEEVRFLCVMNLRSKIDIPLGYYGNAVVVPAVITTAAKLCGNPLGYAVDLIRKAKAKATMEYIKSTVDLMVIKGRPYFTVVGSFMMSDLTRIGVENVDFGWGKAIFGGPTTTGARITRGLVSFCVPFMNRNGEKGTALSLCLPPPAMERFRANVHASLQVKQVVDAVDSHMQTIQSASK</sequence>
<keyword evidence="3" id="KW-0812">Transmembrane</keyword>
<reference evidence="5" key="1">
    <citation type="submission" date="2025-08" db="UniProtKB">
        <authorList>
            <consortium name="RefSeq"/>
        </authorList>
    </citation>
    <scope>IDENTIFICATION</scope>
    <source>
        <tissue evidence="5">Stem</tissue>
    </source>
</reference>
<evidence type="ECO:0000256" key="2">
    <source>
        <dbReference type="ARBA" id="ARBA00022679"/>
    </source>
</evidence>
<evidence type="ECO:0000256" key="3">
    <source>
        <dbReference type="SAM" id="Phobius"/>
    </source>
</evidence>
<dbReference type="Gene3D" id="3.30.559.10">
    <property type="entry name" value="Chloramphenicol acetyltransferase-like domain"/>
    <property type="match status" value="2"/>
</dbReference>
<keyword evidence="3" id="KW-0472">Membrane</keyword>